<dbReference type="Pfam" id="PF02915">
    <property type="entry name" value="Rubrerythrin"/>
    <property type="match status" value="1"/>
</dbReference>
<name>A0A380NK40_9FIRM</name>
<evidence type="ECO:0000313" key="3">
    <source>
        <dbReference type="Proteomes" id="UP000255367"/>
    </source>
</evidence>
<evidence type="ECO:0000259" key="1">
    <source>
        <dbReference type="PROSITE" id="PS50905"/>
    </source>
</evidence>
<reference evidence="2 3" key="1">
    <citation type="submission" date="2018-06" db="EMBL/GenBank/DDBJ databases">
        <authorList>
            <consortium name="Pathogen Informatics"/>
            <person name="Doyle S."/>
        </authorList>
    </citation>
    <scope>NUCLEOTIDE SEQUENCE [LARGE SCALE GENOMIC DNA]</scope>
    <source>
        <strain evidence="2 3">NCTC12020</strain>
    </source>
</reference>
<protein>
    <submittedName>
        <fullName evidence="2">Uncharacterized conserved protein</fullName>
    </submittedName>
</protein>
<accession>A0A380NK40</accession>
<dbReference type="SUPFAM" id="SSF47240">
    <property type="entry name" value="Ferritin-like"/>
    <property type="match status" value="1"/>
</dbReference>
<dbReference type="GO" id="GO:0016491">
    <property type="term" value="F:oxidoreductase activity"/>
    <property type="evidence" value="ECO:0007669"/>
    <property type="project" value="InterPro"/>
</dbReference>
<dbReference type="InterPro" id="IPR003251">
    <property type="entry name" value="Rr_diiron-bd_dom"/>
</dbReference>
<proteinExistence type="predicted"/>
<dbReference type="PROSITE" id="PS50905">
    <property type="entry name" value="FERRITIN_LIKE"/>
    <property type="match status" value="1"/>
</dbReference>
<organism evidence="2 3">
    <name type="scientific">Veillonella criceti</name>
    <dbReference type="NCBI Taxonomy" id="103891"/>
    <lineage>
        <taxon>Bacteria</taxon>
        <taxon>Bacillati</taxon>
        <taxon>Bacillota</taxon>
        <taxon>Negativicutes</taxon>
        <taxon>Veillonellales</taxon>
        <taxon>Veillonellaceae</taxon>
        <taxon>Veillonella</taxon>
    </lineage>
</organism>
<dbReference type="InterPro" id="IPR009078">
    <property type="entry name" value="Ferritin-like_SF"/>
</dbReference>
<dbReference type="InterPro" id="IPR052773">
    <property type="entry name" value="Anaerobic_Peroxidase-Rel"/>
</dbReference>
<evidence type="ECO:0000313" key="2">
    <source>
        <dbReference type="EMBL" id="SUP41422.1"/>
    </source>
</evidence>
<gene>
    <name evidence="2" type="ORF">NCTC12020_00564</name>
</gene>
<dbReference type="InterPro" id="IPR009040">
    <property type="entry name" value="Ferritin-like_diiron"/>
</dbReference>
<dbReference type="PANTHER" id="PTHR43339">
    <property type="entry name" value="RUBRERYTHRIN-RELATED"/>
    <property type="match status" value="1"/>
</dbReference>
<dbReference type="InterPro" id="IPR012347">
    <property type="entry name" value="Ferritin-like"/>
</dbReference>
<feature type="domain" description="Ferritin-like diiron" evidence="1">
    <location>
        <begin position="6"/>
        <end position="134"/>
    </location>
</feature>
<dbReference type="GO" id="GO:0046872">
    <property type="term" value="F:metal ion binding"/>
    <property type="evidence" value="ECO:0007669"/>
    <property type="project" value="InterPro"/>
</dbReference>
<dbReference type="OrthoDB" id="9799749at2"/>
<dbReference type="Gene3D" id="1.20.1260.10">
    <property type="match status" value="1"/>
</dbReference>
<keyword evidence="3" id="KW-1185">Reference proteome</keyword>
<dbReference type="AlphaFoldDB" id="A0A380NK40"/>
<sequence length="134" mass="15128">MSFYNVTKDTQFEEIFKGGVEAELHGTRIYMTLYLLAKEQGLDDVAATFHEIAVQEAEHAGFYALCNGEQKPDFWAVAKQIQQLEEQAGDRLDERADALRSAGLTNAADHMNFIAKQEINHGKLLKSLFEKYGK</sequence>
<dbReference type="PANTHER" id="PTHR43339:SF1">
    <property type="entry name" value="RUBRERYTHRIN"/>
    <property type="match status" value="1"/>
</dbReference>
<dbReference type="RefSeq" id="WP_115309806.1">
    <property type="nucleotide sequence ID" value="NZ_UHIO01000001.1"/>
</dbReference>
<dbReference type="EMBL" id="UHIO01000001">
    <property type="protein sequence ID" value="SUP41422.1"/>
    <property type="molecule type" value="Genomic_DNA"/>
</dbReference>
<dbReference type="Proteomes" id="UP000255367">
    <property type="component" value="Unassembled WGS sequence"/>
</dbReference>